<name>A0A0D1YHJ5_9EURO</name>
<dbReference type="RefSeq" id="XP_016234612.1">
    <property type="nucleotide sequence ID" value="XM_016381510.1"/>
</dbReference>
<organism evidence="2 3">
    <name type="scientific">Exophiala spinifera</name>
    <dbReference type="NCBI Taxonomy" id="91928"/>
    <lineage>
        <taxon>Eukaryota</taxon>
        <taxon>Fungi</taxon>
        <taxon>Dikarya</taxon>
        <taxon>Ascomycota</taxon>
        <taxon>Pezizomycotina</taxon>
        <taxon>Eurotiomycetes</taxon>
        <taxon>Chaetothyriomycetidae</taxon>
        <taxon>Chaetothyriales</taxon>
        <taxon>Herpotrichiellaceae</taxon>
        <taxon>Exophiala</taxon>
    </lineage>
</organism>
<gene>
    <name evidence="2" type="ORF">PV08_07178</name>
</gene>
<dbReference type="HOGENOM" id="CLU_393291_0_0_1"/>
<sequence length="673" mass="77410">MSVSDERSYFTRIEGAIMADAAAKVEAECARAVERSLPNFIMSMEKASVDCGLLVDGAISNSDLAERVIEANRVYGGTKKLIPLDIKHIRPTLSRSSTAGGYYNYRIHCMPMQKVVPAFIVQNPIAPEYVAVIPHWYLDRDWPPRSKPTKFHTYHSLDIALVGPYYTAFPPEWVPFVMPLDRLHDALQSLQNYATGVGGANWKNPYSGVEFDHCPRPRLEPVRLTLPQDGIASDHDDILAIHRALEKYSQSYQVRLPRTKPGAGDFYIERCDKRRLIVELKRDEVKHMDNGDIHIQYIKQRRVRKKSFLDPLSQWNLLFVLTKTPSRLFVFARDELPEDWFQLDPRQTAEAVLQHGYLNLTDHEVQWNRGTERAVQTLEKFLDRYICRADSTSTQPRSQGKVLTPELRRNLLGHLPEEEDHPPAGTLTGANKISQNPSRRWSRRLWEARQMRWLVGECEKRHFGLVYVLGHAHPSGTHLFVPIPLDTMSKRPDLHELSPDTPVLFLNFAPLDEMAWRVPTDHRRPNCYLKATHGSTPSMFVLCGVEEAVDTYQHGRYLVPSTTLASEQQIEHHENIILNGMSNMGKQTPVYLSHGEMIDTYRLSEDDVVPRLRRVSEEFQNERHLYMGRPLTAAGVTVDLEAFITNLRTVNQQWIRYLSRDIDERLIKLEAKD</sequence>
<dbReference type="AlphaFoldDB" id="A0A0D1YHJ5"/>
<accession>A0A0D1YHJ5</accession>
<reference evidence="2 3" key="1">
    <citation type="submission" date="2015-01" db="EMBL/GenBank/DDBJ databases">
        <title>The Genome Sequence of Exophiala spinifera CBS89968.</title>
        <authorList>
            <consortium name="The Broad Institute Genomics Platform"/>
            <person name="Cuomo C."/>
            <person name="de Hoog S."/>
            <person name="Gorbushina A."/>
            <person name="Stielow B."/>
            <person name="Teixiera M."/>
            <person name="Abouelleil A."/>
            <person name="Chapman S.B."/>
            <person name="Priest M."/>
            <person name="Young S.K."/>
            <person name="Wortman J."/>
            <person name="Nusbaum C."/>
            <person name="Birren B."/>
        </authorList>
    </citation>
    <scope>NUCLEOTIDE SEQUENCE [LARGE SCALE GENOMIC DNA]</scope>
    <source>
        <strain evidence="2 3">CBS 89968</strain>
    </source>
</reference>
<dbReference type="EMBL" id="KN847496">
    <property type="protein sequence ID" value="KIW14396.1"/>
    <property type="molecule type" value="Genomic_DNA"/>
</dbReference>
<feature type="region of interest" description="Disordered" evidence="1">
    <location>
        <begin position="415"/>
        <end position="434"/>
    </location>
</feature>
<dbReference type="Proteomes" id="UP000053328">
    <property type="component" value="Unassembled WGS sequence"/>
</dbReference>
<evidence type="ECO:0000313" key="3">
    <source>
        <dbReference type="Proteomes" id="UP000053328"/>
    </source>
</evidence>
<proteinExistence type="predicted"/>
<evidence type="ECO:0000256" key="1">
    <source>
        <dbReference type="SAM" id="MobiDB-lite"/>
    </source>
</evidence>
<dbReference type="GeneID" id="27334261"/>
<dbReference type="OrthoDB" id="4161538at2759"/>
<keyword evidence="3" id="KW-1185">Reference proteome</keyword>
<dbReference type="VEuPathDB" id="FungiDB:PV08_07178"/>
<evidence type="ECO:0000313" key="2">
    <source>
        <dbReference type="EMBL" id="KIW14396.1"/>
    </source>
</evidence>
<protein>
    <submittedName>
        <fullName evidence="2">Uncharacterized protein</fullName>
    </submittedName>
</protein>